<dbReference type="PROSITE" id="PS51109">
    <property type="entry name" value="G5"/>
    <property type="match status" value="1"/>
</dbReference>
<dbReference type="PANTHER" id="PTHR39160:SF4">
    <property type="entry name" value="RESUSCITATION-PROMOTING FACTOR RPFB"/>
    <property type="match status" value="1"/>
</dbReference>
<dbReference type="AlphaFoldDB" id="A0A838CXW1"/>
<dbReference type="RefSeq" id="WP_181474036.1">
    <property type="nucleotide sequence ID" value="NZ_JACEFG010000007.1"/>
</dbReference>
<evidence type="ECO:0000259" key="4">
    <source>
        <dbReference type="PROSITE" id="PS51109"/>
    </source>
</evidence>
<keyword evidence="3" id="KW-1133">Transmembrane helix</keyword>
<organism evidence="5 6">
    <name type="scientific">Halobacillus locisalis</name>
    <dbReference type="NCBI Taxonomy" id="220753"/>
    <lineage>
        <taxon>Bacteria</taxon>
        <taxon>Bacillati</taxon>
        <taxon>Bacillota</taxon>
        <taxon>Bacilli</taxon>
        <taxon>Bacillales</taxon>
        <taxon>Bacillaceae</taxon>
        <taxon>Halobacillus</taxon>
    </lineage>
</organism>
<keyword evidence="3" id="KW-0472">Membrane</keyword>
<proteinExistence type="predicted"/>
<evidence type="ECO:0000313" key="6">
    <source>
        <dbReference type="Proteomes" id="UP000571017"/>
    </source>
</evidence>
<keyword evidence="3" id="KW-0812">Transmembrane</keyword>
<dbReference type="PANTHER" id="PTHR39160">
    <property type="entry name" value="CELL WALL-BINDING PROTEIN YOCH"/>
    <property type="match status" value="1"/>
</dbReference>
<feature type="region of interest" description="Disordered" evidence="2">
    <location>
        <begin position="279"/>
        <end position="316"/>
    </location>
</feature>
<dbReference type="InterPro" id="IPR036908">
    <property type="entry name" value="RlpA-like_sf"/>
</dbReference>
<feature type="domain" description="G5" evidence="4">
    <location>
        <begin position="207"/>
        <end position="287"/>
    </location>
</feature>
<dbReference type="GO" id="GO:0004553">
    <property type="term" value="F:hydrolase activity, hydrolyzing O-glycosyl compounds"/>
    <property type="evidence" value="ECO:0007669"/>
    <property type="project" value="InterPro"/>
</dbReference>
<dbReference type="Pfam" id="PF06725">
    <property type="entry name" value="3D"/>
    <property type="match status" value="1"/>
</dbReference>
<dbReference type="SUPFAM" id="SSF50685">
    <property type="entry name" value="Barwin-like endoglucanases"/>
    <property type="match status" value="1"/>
</dbReference>
<dbReference type="InterPro" id="IPR051933">
    <property type="entry name" value="Resuscitation_pf_RpfB"/>
</dbReference>
<dbReference type="Proteomes" id="UP000571017">
    <property type="component" value="Unassembled WGS sequence"/>
</dbReference>
<feature type="compositionally biased region" description="Polar residues" evidence="2">
    <location>
        <begin position="306"/>
        <end position="316"/>
    </location>
</feature>
<dbReference type="Gene3D" id="2.20.230.10">
    <property type="entry name" value="Resuscitation-promoting factor rpfb"/>
    <property type="match status" value="1"/>
</dbReference>
<feature type="transmembrane region" description="Helical" evidence="3">
    <location>
        <begin position="14"/>
        <end position="34"/>
    </location>
</feature>
<dbReference type="InterPro" id="IPR010611">
    <property type="entry name" value="3D_dom"/>
</dbReference>
<keyword evidence="6" id="KW-1185">Reference proteome</keyword>
<dbReference type="EMBL" id="JACEFG010000007">
    <property type="protein sequence ID" value="MBA2176982.1"/>
    <property type="molecule type" value="Genomic_DNA"/>
</dbReference>
<gene>
    <name evidence="5" type="ORF">H0266_19060</name>
</gene>
<evidence type="ECO:0000256" key="3">
    <source>
        <dbReference type="SAM" id="Phobius"/>
    </source>
</evidence>
<dbReference type="InterPro" id="IPR007137">
    <property type="entry name" value="DUF348"/>
</dbReference>
<keyword evidence="1" id="KW-0732">Signal</keyword>
<protein>
    <submittedName>
        <fullName evidence="5">DUF348 domain-containing protein</fullName>
    </submittedName>
</protein>
<dbReference type="CDD" id="cd22786">
    <property type="entry name" value="DPBB_YuiC-like"/>
    <property type="match status" value="1"/>
</dbReference>
<evidence type="ECO:0000256" key="2">
    <source>
        <dbReference type="SAM" id="MobiDB-lite"/>
    </source>
</evidence>
<dbReference type="Pfam" id="PF03990">
    <property type="entry name" value="DUF348"/>
    <property type="match status" value="3"/>
</dbReference>
<feature type="compositionally biased region" description="Low complexity" evidence="2">
    <location>
        <begin position="294"/>
        <end position="305"/>
    </location>
</feature>
<evidence type="ECO:0000256" key="1">
    <source>
        <dbReference type="ARBA" id="ARBA00022729"/>
    </source>
</evidence>
<accession>A0A838CXW1</accession>
<dbReference type="InterPro" id="IPR011098">
    <property type="entry name" value="G5_dom"/>
</dbReference>
<comment type="caution">
    <text evidence="5">The sequence shown here is derived from an EMBL/GenBank/DDBJ whole genome shotgun (WGS) entry which is preliminary data.</text>
</comment>
<dbReference type="Gene3D" id="2.40.40.10">
    <property type="entry name" value="RlpA-like domain"/>
    <property type="match status" value="1"/>
</dbReference>
<evidence type="ECO:0000313" key="5">
    <source>
        <dbReference type="EMBL" id="MBA2176982.1"/>
    </source>
</evidence>
<name>A0A838CXW1_9BACI</name>
<dbReference type="Pfam" id="PF07501">
    <property type="entry name" value="G5"/>
    <property type="match status" value="1"/>
</dbReference>
<dbReference type="GO" id="GO:0009254">
    <property type="term" value="P:peptidoglycan turnover"/>
    <property type="evidence" value="ECO:0007669"/>
    <property type="project" value="InterPro"/>
</dbReference>
<dbReference type="SMART" id="SM01208">
    <property type="entry name" value="G5"/>
    <property type="match status" value="1"/>
</dbReference>
<dbReference type="GO" id="GO:0019867">
    <property type="term" value="C:outer membrane"/>
    <property type="evidence" value="ECO:0007669"/>
    <property type="project" value="InterPro"/>
</dbReference>
<sequence length="413" mass="44546">MNKKYGLQSVFKNALVWISIISVASIAFLLTVSYEATKASVQVTTDGKSELIRTHANTVGDLLTELEVDVQKHDELSHELTDPVTFGMDVDYIASKSINLAVDDNDTKKYHTTASTIGDFLAEEELDVKQRDELSHELSTSIQSGMDIQLDRAFQVTFNEGGEEKQVWSTASTVGEFLKNQNVTVNELDELKPAQGQDLSADTPVVLTRVEKVTDIVEEEVDYTVETRKDGSLAKGKEKVISSGEKGLVTKKYEVVLKNGEEASRELVKETVEKESKKKVVAVGTKEAAPVRTASASSSSSSSSSEATTVSRGNSSSSRTLYMHATAYTANCTGCSGITATGINLKANPGMKVIAVDPNVIPLGSRVWVEGYGYAVAGDTGGAINGNRIDLFVPSKSQALSFGRRNVQVKILD</sequence>
<reference evidence="5 6" key="1">
    <citation type="journal article" date="2004" name="Extremophiles">
        <title>Halobacillus locisalis sp. nov., a halophilic bacterium isolated from a marine solar saltern of the Yellow Sea in Korea.</title>
        <authorList>
            <person name="Yoon J.H."/>
            <person name="Kang K.H."/>
            <person name="Oh T.K."/>
            <person name="Park Y.H."/>
        </authorList>
    </citation>
    <scope>NUCLEOTIDE SEQUENCE [LARGE SCALE GENOMIC DNA]</scope>
    <source>
        <strain evidence="5 6">KCTC 3788</strain>
    </source>
</reference>